<dbReference type="Pfam" id="PF02310">
    <property type="entry name" value="B12-binding"/>
    <property type="match status" value="1"/>
</dbReference>
<dbReference type="SUPFAM" id="SSF52242">
    <property type="entry name" value="Cobalamin (vitamin B12)-binding domain"/>
    <property type="match status" value="1"/>
</dbReference>
<keyword evidence="2" id="KW-0170">Cobalt</keyword>
<evidence type="ECO:0000256" key="1">
    <source>
        <dbReference type="ARBA" id="ARBA00022723"/>
    </source>
</evidence>
<dbReference type="GO" id="GO:0046872">
    <property type="term" value="F:metal ion binding"/>
    <property type="evidence" value="ECO:0007669"/>
    <property type="project" value="UniProtKB-KW"/>
</dbReference>
<dbReference type="Gene3D" id="1.10.1240.10">
    <property type="entry name" value="Methionine synthase domain"/>
    <property type="match status" value="1"/>
</dbReference>
<dbReference type="PANTHER" id="PTHR45833">
    <property type="entry name" value="METHIONINE SYNTHASE"/>
    <property type="match status" value="1"/>
</dbReference>
<dbReference type="GO" id="GO:0050667">
    <property type="term" value="P:homocysteine metabolic process"/>
    <property type="evidence" value="ECO:0007669"/>
    <property type="project" value="TreeGrafter"/>
</dbReference>
<reference evidence="4 5" key="1">
    <citation type="submission" date="2019-09" db="EMBL/GenBank/DDBJ databases">
        <title>Genome sequence of Rhodovastum atsumiense, a diverse member of the Acetobacteraceae family of non-sulfur purple photosynthetic bacteria.</title>
        <authorList>
            <person name="Meyer T."/>
            <person name="Kyndt J."/>
        </authorList>
    </citation>
    <scope>NUCLEOTIDE SEQUENCE [LARGE SCALE GENOMIC DNA]</scope>
    <source>
        <strain evidence="4 5">DSM 21279</strain>
    </source>
</reference>
<dbReference type="InterPro" id="IPR036594">
    <property type="entry name" value="Meth_synthase_dom"/>
</dbReference>
<dbReference type="GO" id="GO:0005829">
    <property type="term" value="C:cytosol"/>
    <property type="evidence" value="ECO:0007669"/>
    <property type="project" value="TreeGrafter"/>
</dbReference>
<dbReference type="RefSeq" id="WP_150039301.1">
    <property type="nucleotide sequence ID" value="NZ_OW485601.1"/>
</dbReference>
<dbReference type="Gene3D" id="3.40.50.280">
    <property type="entry name" value="Cobalamin-binding domain"/>
    <property type="match status" value="1"/>
</dbReference>
<dbReference type="InterPro" id="IPR006158">
    <property type="entry name" value="Cobalamin-bd"/>
</dbReference>
<feature type="domain" description="B12-binding" evidence="3">
    <location>
        <begin position="106"/>
        <end position="235"/>
    </location>
</feature>
<evidence type="ECO:0000259" key="3">
    <source>
        <dbReference type="PROSITE" id="PS51332"/>
    </source>
</evidence>
<accession>A0A5M6IZZ6</accession>
<protein>
    <recommendedName>
        <fullName evidence="3">B12-binding domain-containing protein</fullName>
    </recommendedName>
</protein>
<sequence>MEQARMDRLKDDGAAEPSLASLASLYLGALLRGDRQFASRLVLQAVDAGTSVRDVYLHVFQPAQYEVGRLWQLNQVSVAEEHYATAATQLIMSQLYPQVFAAGRIGRTVVTACVRGDLHELGVRMVADFFEMEGWDSYYTGASTPVRDVVRTVKERHADLLAVSATITQNVPEVERLIDLVRAEPACAGVKILVGGFPFNRNPELWRRVGADGSGSDAEAAVATGRALVSGAPPPS</sequence>
<keyword evidence="1" id="KW-0479">Metal-binding</keyword>
<dbReference type="AlphaFoldDB" id="A0A5M6IZZ6"/>
<evidence type="ECO:0000313" key="4">
    <source>
        <dbReference type="EMBL" id="KAA5613916.1"/>
    </source>
</evidence>
<keyword evidence="5" id="KW-1185">Reference proteome</keyword>
<dbReference type="EMBL" id="VWPK01000004">
    <property type="protein sequence ID" value="KAA5613916.1"/>
    <property type="molecule type" value="Genomic_DNA"/>
</dbReference>
<dbReference type="Pfam" id="PF02607">
    <property type="entry name" value="B12-binding_2"/>
    <property type="match status" value="1"/>
</dbReference>
<gene>
    <name evidence="4" type="ORF">F1189_03835</name>
</gene>
<dbReference type="InterPro" id="IPR050554">
    <property type="entry name" value="Met_Synthase/Corrinoid"/>
</dbReference>
<organism evidence="4 5">
    <name type="scientific">Rhodovastum atsumiense</name>
    <dbReference type="NCBI Taxonomy" id="504468"/>
    <lineage>
        <taxon>Bacteria</taxon>
        <taxon>Pseudomonadati</taxon>
        <taxon>Pseudomonadota</taxon>
        <taxon>Alphaproteobacteria</taxon>
        <taxon>Acetobacterales</taxon>
        <taxon>Acetobacteraceae</taxon>
        <taxon>Rhodovastum</taxon>
    </lineage>
</organism>
<dbReference type="InterPro" id="IPR003759">
    <property type="entry name" value="Cbl-bd_cap"/>
</dbReference>
<comment type="caution">
    <text evidence="4">The sequence shown here is derived from an EMBL/GenBank/DDBJ whole genome shotgun (WGS) entry which is preliminary data.</text>
</comment>
<dbReference type="Proteomes" id="UP000325255">
    <property type="component" value="Unassembled WGS sequence"/>
</dbReference>
<evidence type="ECO:0000313" key="5">
    <source>
        <dbReference type="Proteomes" id="UP000325255"/>
    </source>
</evidence>
<name>A0A5M6IZZ6_9PROT</name>
<proteinExistence type="predicted"/>
<dbReference type="GO" id="GO:0008705">
    <property type="term" value="F:methionine synthase activity"/>
    <property type="evidence" value="ECO:0007669"/>
    <property type="project" value="TreeGrafter"/>
</dbReference>
<evidence type="ECO:0000256" key="2">
    <source>
        <dbReference type="ARBA" id="ARBA00023285"/>
    </source>
</evidence>
<dbReference type="InterPro" id="IPR036724">
    <property type="entry name" value="Cobalamin-bd_sf"/>
</dbReference>
<dbReference type="OrthoDB" id="5498228at2"/>
<dbReference type="PROSITE" id="PS51332">
    <property type="entry name" value="B12_BINDING"/>
    <property type="match status" value="1"/>
</dbReference>
<dbReference type="GO" id="GO:0046653">
    <property type="term" value="P:tetrahydrofolate metabolic process"/>
    <property type="evidence" value="ECO:0007669"/>
    <property type="project" value="TreeGrafter"/>
</dbReference>
<dbReference type="GO" id="GO:0031419">
    <property type="term" value="F:cobalamin binding"/>
    <property type="evidence" value="ECO:0007669"/>
    <property type="project" value="InterPro"/>
</dbReference>
<dbReference type="PANTHER" id="PTHR45833:SF1">
    <property type="entry name" value="METHIONINE SYNTHASE"/>
    <property type="match status" value="1"/>
</dbReference>